<dbReference type="Proteomes" id="UP000239936">
    <property type="component" value="Unassembled WGS sequence"/>
</dbReference>
<keyword evidence="4 8" id="KW-0479">Metal-binding</keyword>
<evidence type="ECO:0000256" key="4">
    <source>
        <dbReference type="ARBA" id="ARBA00022723"/>
    </source>
</evidence>
<sequence length="143" mass="16038">MSGWLLDTNVLSELRRPQPAPAVVAFVSAQPLSQLYVSEVTFAEIRFGIELIAAPERRAELRHWLEQQLRPMFTTRTLPISEDVLLQWRLIIDSGRRVGHTFSHPDVLIAATAAQHGLTVVTRDTSDFIAAGVATLNPWVDKR</sequence>
<evidence type="ECO:0000256" key="2">
    <source>
        <dbReference type="ARBA" id="ARBA00022649"/>
    </source>
</evidence>
<dbReference type="HAMAP" id="MF_00265">
    <property type="entry name" value="VapC_Nob1"/>
    <property type="match status" value="1"/>
</dbReference>
<gene>
    <name evidence="8" type="primary">vapC</name>
    <name evidence="10" type="ORF">CXB77_14645</name>
</gene>
<feature type="binding site" evidence="8">
    <location>
        <position position="106"/>
    </location>
    <ligand>
        <name>Mg(2+)</name>
        <dbReference type="ChEBI" id="CHEBI:18420"/>
    </ligand>
</feature>
<dbReference type="Gene3D" id="3.40.50.1010">
    <property type="entry name" value="5'-nuclease"/>
    <property type="match status" value="1"/>
</dbReference>
<dbReference type="InterPro" id="IPR002716">
    <property type="entry name" value="PIN_dom"/>
</dbReference>
<comment type="function">
    <text evidence="8">Toxic component of a toxin-antitoxin (TA) system. An RNase.</text>
</comment>
<comment type="similarity">
    <text evidence="7 8">Belongs to the PINc/VapC protein family.</text>
</comment>
<evidence type="ECO:0000256" key="1">
    <source>
        <dbReference type="ARBA" id="ARBA00001946"/>
    </source>
</evidence>
<feature type="binding site" evidence="8">
    <location>
        <position position="7"/>
    </location>
    <ligand>
        <name>Mg(2+)</name>
        <dbReference type="ChEBI" id="CHEBI:18420"/>
    </ligand>
</feature>
<comment type="cofactor">
    <cofactor evidence="1 8">
        <name>Mg(2+)</name>
        <dbReference type="ChEBI" id="CHEBI:18420"/>
    </cofactor>
</comment>
<proteinExistence type="inferred from homology"/>
<evidence type="ECO:0000256" key="8">
    <source>
        <dbReference type="HAMAP-Rule" id="MF_00265"/>
    </source>
</evidence>
<evidence type="ECO:0000256" key="7">
    <source>
        <dbReference type="ARBA" id="ARBA00038093"/>
    </source>
</evidence>
<evidence type="ECO:0000313" key="10">
    <source>
        <dbReference type="EMBL" id="PQJ95440.1"/>
    </source>
</evidence>
<keyword evidence="6 8" id="KW-0460">Magnesium</keyword>
<dbReference type="GO" id="GO:0090729">
    <property type="term" value="F:toxin activity"/>
    <property type="evidence" value="ECO:0007669"/>
    <property type="project" value="UniProtKB-KW"/>
</dbReference>
<dbReference type="PANTHER" id="PTHR33653:SF1">
    <property type="entry name" value="RIBONUCLEASE VAPC2"/>
    <property type="match status" value="1"/>
</dbReference>
<organism evidence="10 11">
    <name type="scientific">Chromatium okenii</name>
    <dbReference type="NCBI Taxonomy" id="61644"/>
    <lineage>
        <taxon>Bacteria</taxon>
        <taxon>Pseudomonadati</taxon>
        <taxon>Pseudomonadota</taxon>
        <taxon>Gammaproteobacteria</taxon>
        <taxon>Chromatiales</taxon>
        <taxon>Chromatiaceae</taxon>
        <taxon>Chromatium</taxon>
    </lineage>
</organism>
<dbReference type="EMBL" id="PPGH01000037">
    <property type="protein sequence ID" value="PQJ95440.1"/>
    <property type="molecule type" value="Genomic_DNA"/>
</dbReference>
<evidence type="ECO:0000256" key="5">
    <source>
        <dbReference type="ARBA" id="ARBA00022801"/>
    </source>
</evidence>
<dbReference type="InterPro" id="IPR029060">
    <property type="entry name" value="PIN-like_dom_sf"/>
</dbReference>
<evidence type="ECO:0000256" key="3">
    <source>
        <dbReference type="ARBA" id="ARBA00022722"/>
    </source>
</evidence>
<dbReference type="CDD" id="cd18746">
    <property type="entry name" value="PIN_VapC4-5_FitB-like"/>
    <property type="match status" value="1"/>
</dbReference>
<feature type="domain" description="PIN" evidence="9">
    <location>
        <begin position="5"/>
        <end position="126"/>
    </location>
</feature>
<name>A0A2S7XNY4_9GAMM</name>
<dbReference type="RefSeq" id="WP_105074469.1">
    <property type="nucleotide sequence ID" value="NZ_JAFLKP010000174.1"/>
</dbReference>
<accession>A0A2S7XNY4</accession>
<evidence type="ECO:0000256" key="6">
    <source>
        <dbReference type="ARBA" id="ARBA00022842"/>
    </source>
</evidence>
<keyword evidence="2 8" id="KW-1277">Toxin-antitoxin system</keyword>
<dbReference type="SUPFAM" id="SSF88723">
    <property type="entry name" value="PIN domain-like"/>
    <property type="match status" value="1"/>
</dbReference>
<dbReference type="InterPro" id="IPR050556">
    <property type="entry name" value="Type_II_TA_system_RNase"/>
</dbReference>
<dbReference type="Pfam" id="PF01850">
    <property type="entry name" value="PIN"/>
    <property type="match status" value="1"/>
</dbReference>
<keyword evidence="5 8" id="KW-0378">Hydrolase</keyword>
<evidence type="ECO:0000313" key="11">
    <source>
        <dbReference type="Proteomes" id="UP000239936"/>
    </source>
</evidence>
<evidence type="ECO:0000259" key="9">
    <source>
        <dbReference type="Pfam" id="PF01850"/>
    </source>
</evidence>
<dbReference type="PANTHER" id="PTHR33653">
    <property type="entry name" value="RIBONUCLEASE VAPC2"/>
    <property type="match status" value="1"/>
</dbReference>
<dbReference type="GO" id="GO:0016787">
    <property type="term" value="F:hydrolase activity"/>
    <property type="evidence" value="ECO:0007669"/>
    <property type="project" value="UniProtKB-KW"/>
</dbReference>
<comment type="caution">
    <text evidence="10">The sequence shown here is derived from an EMBL/GenBank/DDBJ whole genome shotgun (WGS) entry which is preliminary data.</text>
</comment>
<dbReference type="OrthoDB" id="9804823at2"/>
<protein>
    <recommendedName>
        <fullName evidence="8">Ribonuclease VapC</fullName>
        <shortName evidence="8">RNase VapC</shortName>
        <ecNumber evidence="8">3.1.-.-</ecNumber>
    </recommendedName>
    <alternativeName>
        <fullName evidence="8">Toxin VapC</fullName>
    </alternativeName>
</protein>
<dbReference type="EC" id="3.1.-.-" evidence="8"/>
<dbReference type="GO" id="GO:0000287">
    <property type="term" value="F:magnesium ion binding"/>
    <property type="evidence" value="ECO:0007669"/>
    <property type="project" value="UniProtKB-UniRule"/>
</dbReference>
<keyword evidence="8" id="KW-0800">Toxin</keyword>
<reference evidence="10 11" key="1">
    <citation type="submission" date="2018-01" db="EMBL/GenBank/DDBJ databases">
        <title>The complete genome sequence of Chromatium okenii LaCa, a purple sulfur bacterium with a turbulent life.</title>
        <authorList>
            <person name="Luedin S.M."/>
            <person name="Liechti N."/>
            <person name="Storelli N."/>
            <person name="Danza F."/>
            <person name="Wittwer M."/>
            <person name="Pothier J.F."/>
            <person name="Tonolla M.A."/>
        </authorList>
    </citation>
    <scope>NUCLEOTIDE SEQUENCE [LARGE SCALE GENOMIC DNA]</scope>
    <source>
        <strain evidence="10 11">LaCa</strain>
    </source>
</reference>
<dbReference type="InterPro" id="IPR022907">
    <property type="entry name" value="VapC_family"/>
</dbReference>
<dbReference type="GO" id="GO:0004540">
    <property type="term" value="F:RNA nuclease activity"/>
    <property type="evidence" value="ECO:0007669"/>
    <property type="project" value="InterPro"/>
</dbReference>
<keyword evidence="3 8" id="KW-0540">Nuclease</keyword>
<keyword evidence="11" id="KW-1185">Reference proteome</keyword>
<dbReference type="AlphaFoldDB" id="A0A2S7XNY4"/>